<comment type="caution">
    <text evidence="6">The sequence shown here is derived from an EMBL/GenBank/DDBJ whole genome shotgun (WGS) entry which is preliminary data.</text>
</comment>
<sequence length="211" mass="23810">MYKKLGPYWITVSVSAPLLLDRLPNKNTEGTRGNDWTCPKCGNVNFSFRTDCNMRKCNTEKPGSQAVKPWKNSKPEMPEGSWKCEKCNNINYPFRIKCKRQNCGADKSSDTKKSPSEPVDDNDQSVESFALHADLLKPDTFEFIEKHNLHDTIREKANNKVALYAVEEEKKEVAAKPLPEPEKTIEAASVKQPKAEECDEGEDEDGDLKGV</sequence>
<feature type="compositionally biased region" description="Basic and acidic residues" evidence="4">
    <location>
        <begin position="171"/>
        <end position="185"/>
    </location>
</feature>
<keyword evidence="7" id="KW-1185">Reference proteome</keyword>
<reference evidence="6" key="1">
    <citation type="submission" date="2023-02" db="EMBL/GenBank/DDBJ databases">
        <title>Genome of toxic invasive species Heracleum sosnowskyi carries increased number of genes despite the absence of recent whole-genome duplications.</title>
        <authorList>
            <person name="Schelkunov M."/>
            <person name="Shtratnikova V."/>
            <person name="Makarenko M."/>
            <person name="Klepikova A."/>
            <person name="Omelchenko D."/>
            <person name="Novikova G."/>
            <person name="Obukhova E."/>
            <person name="Bogdanov V."/>
            <person name="Penin A."/>
            <person name="Logacheva M."/>
        </authorList>
    </citation>
    <scope>NUCLEOTIDE SEQUENCE</scope>
    <source>
        <strain evidence="6">Hsosn_3</strain>
        <tissue evidence="6">Leaf</tissue>
    </source>
</reference>
<feature type="region of interest" description="Disordered" evidence="4">
    <location>
        <begin position="171"/>
        <end position="211"/>
    </location>
</feature>
<protein>
    <recommendedName>
        <fullName evidence="5">RanBP2-type domain-containing protein</fullName>
    </recommendedName>
</protein>
<dbReference type="SUPFAM" id="SSF90209">
    <property type="entry name" value="Ran binding protein zinc finger-like"/>
    <property type="match status" value="2"/>
</dbReference>
<dbReference type="InterPro" id="IPR001876">
    <property type="entry name" value="Znf_RanBP2"/>
</dbReference>
<evidence type="ECO:0000259" key="5">
    <source>
        <dbReference type="SMART" id="SM00547"/>
    </source>
</evidence>
<evidence type="ECO:0000256" key="4">
    <source>
        <dbReference type="SAM" id="MobiDB-lite"/>
    </source>
</evidence>
<evidence type="ECO:0000313" key="7">
    <source>
        <dbReference type="Proteomes" id="UP001237642"/>
    </source>
</evidence>
<reference evidence="6" key="2">
    <citation type="submission" date="2023-05" db="EMBL/GenBank/DDBJ databases">
        <authorList>
            <person name="Schelkunov M.I."/>
        </authorList>
    </citation>
    <scope>NUCLEOTIDE SEQUENCE</scope>
    <source>
        <strain evidence="6">Hsosn_3</strain>
        <tissue evidence="6">Leaf</tissue>
    </source>
</reference>
<dbReference type="Proteomes" id="UP001237642">
    <property type="component" value="Unassembled WGS sequence"/>
</dbReference>
<keyword evidence="1" id="KW-0479">Metal-binding</keyword>
<keyword evidence="2" id="KW-0863">Zinc-finger</keyword>
<feature type="domain" description="RanBP2-type" evidence="5">
    <location>
        <begin position="34"/>
        <end position="60"/>
    </location>
</feature>
<evidence type="ECO:0000256" key="3">
    <source>
        <dbReference type="ARBA" id="ARBA00022833"/>
    </source>
</evidence>
<organism evidence="6 7">
    <name type="scientific">Heracleum sosnowskyi</name>
    <dbReference type="NCBI Taxonomy" id="360622"/>
    <lineage>
        <taxon>Eukaryota</taxon>
        <taxon>Viridiplantae</taxon>
        <taxon>Streptophyta</taxon>
        <taxon>Embryophyta</taxon>
        <taxon>Tracheophyta</taxon>
        <taxon>Spermatophyta</taxon>
        <taxon>Magnoliopsida</taxon>
        <taxon>eudicotyledons</taxon>
        <taxon>Gunneridae</taxon>
        <taxon>Pentapetalae</taxon>
        <taxon>asterids</taxon>
        <taxon>campanulids</taxon>
        <taxon>Apiales</taxon>
        <taxon>Apiaceae</taxon>
        <taxon>Apioideae</taxon>
        <taxon>apioid superclade</taxon>
        <taxon>Tordylieae</taxon>
        <taxon>Tordyliinae</taxon>
        <taxon>Heracleum</taxon>
    </lineage>
</organism>
<dbReference type="PANTHER" id="PTHR12999:SF17">
    <property type="entry name" value="ZINC FINGER RAN-BINDING DOMAIN-CONTAINING PROTEIN 2"/>
    <property type="match status" value="1"/>
</dbReference>
<feature type="domain" description="RanBP2-type" evidence="5">
    <location>
        <begin position="80"/>
        <end position="106"/>
    </location>
</feature>
<accession>A0AAD8MNT1</accession>
<dbReference type="Gene3D" id="4.10.1060.10">
    <property type="entry name" value="Zinc finger, RanBP2-type"/>
    <property type="match status" value="2"/>
</dbReference>
<evidence type="ECO:0000256" key="1">
    <source>
        <dbReference type="ARBA" id="ARBA00022723"/>
    </source>
</evidence>
<dbReference type="AlphaFoldDB" id="A0AAD8MNT1"/>
<dbReference type="PANTHER" id="PTHR12999">
    <property type="entry name" value="ZINC FINGER RAN-BINDING DOMAIN-CONTAINING PROTEIN 2 ZRANB2-RELATED"/>
    <property type="match status" value="1"/>
</dbReference>
<dbReference type="InterPro" id="IPR036443">
    <property type="entry name" value="Znf_RanBP2_sf"/>
</dbReference>
<proteinExistence type="predicted"/>
<name>A0AAD8MNT1_9APIA</name>
<dbReference type="EMBL" id="JAUIZM010000006">
    <property type="protein sequence ID" value="KAK1378678.1"/>
    <property type="molecule type" value="Genomic_DNA"/>
</dbReference>
<evidence type="ECO:0000313" key="6">
    <source>
        <dbReference type="EMBL" id="KAK1378678.1"/>
    </source>
</evidence>
<gene>
    <name evidence="6" type="ORF">POM88_025422</name>
</gene>
<dbReference type="SMART" id="SM00547">
    <property type="entry name" value="ZnF_RBZ"/>
    <property type="match status" value="2"/>
</dbReference>
<dbReference type="GO" id="GO:0008270">
    <property type="term" value="F:zinc ion binding"/>
    <property type="evidence" value="ECO:0007669"/>
    <property type="project" value="UniProtKB-KW"/>
</dbReference>
<keyword evidence="3" id="KW-0862">Zinc</keyword>
<evidence type="ECO:0000256" key="2">
    <source>
        <dbReference type="ARBA" id="ARBA00022771"/>
    </source>
</evidence>
<dbReference type="Pfam" id="PF00641">
    <property type="entry name" value="Zn_ribbon_RanBP"/>
    <property type="match status" value="2"/>
</dbReference>
<feature type="compositionally biased region" description="Acidic residues" evidence="4">
    <location>
        <begin position="197"/>
        <end position="211"/>
    </location>
</feature>